<proteinExistence type="predicted"/>
<evidence type="ECO:0000313" key="1">
    <source>
        <dbReference type="EMBL" id="OPH47616.1"/>
    </source>
</evidence>
<gene>
    <name evidence="1" type="ORF">BC351_10525</name>
</gene>
<comment type="caution">
    <text evidence="1">The sequence shown here is derived from an EMBL/GenBank/DDBJ whole genome shotgun (WGS) entry which is preliminary data.</text>
</comment>
<dbReference type="RefSeq" id="WP_079420264.1">
    <property type="nucleotide sequence ID" value="NZ_MBTG01000056.1"/>
</dbReference>
<dbReference type="AlphaFoldDB" id="A0A1V4H923"/>
<protein>
    <submittedName>
        <fullName evidence="1">Uncharacterized protein</fullName>
    </submittedName>
</protein>
<dbReference type="EMBL" id="MBTG01000056">
    <property type="protein sequence ID" value="OPH47616.1"/>
    <property type="molecule type" value="Genomic_DNA"/>
</dbReference>
<dbReference type="OrthoDB" id="2616641at2"/>
<organism evidence="1 2">
    <name type="scientific">Paenibacillus ferrarius</name>
    <dbReference type="NCBI Taxonomy" id="1469647"/>
    <lineage>
        <taxon>Bacteria</taxon>
        <taxon>Bacillati</taxon>
        <taxon>Bacillota</taxon>
        <taxon>Bacilli</taxon>
        <taxon>Bacillales</taxon>
        <taxon>Paenibacillaceae</taxon>
        <taxon>Paenibacillus</taxon>
    </lineage>
</organism>
<evidence type="ECO:0000313" key="2">
    <source>
        <dbReference type="Proteomes" id="UP000190626"/>
    </source>
</evidence>
<reference evidence="2" key="1">
    <citation type="submission" date="2016-07" db="EMBL/GenBank/DDBJ databases">
        <authorList>
            <person name="Florea S."/>
            <person name="Webb J.S."/>
            <person name="Jaromczyk J."/>
            <person name="Schardl C.L."/>
        </authorList>
    </citation>
    <scope>NUCLEOTIDE SEQUENCE [LARGE SCALE GENOMIC DNA]</scope>
    <source>
        <strain evidence="2">CY1</strain>
    </source>
</reference>
<dbReference type="Proteomes" id="UP000190626">
    <property type="component" value="Unassembled WGS sequence"/>
</dbReference>
<dbReference type="STRING" id="1469647.BC351_10525"/>
<keyword evidence="2" id="KW-1185">Reference proteome</keyword>
<sequence length="168" mass="17756">MSACVNLNDMSGFQIDTLVKAVQNTVPMDNGSLVTLGGIVAGNPDVRVVAAPVDVLKDEILLVHSPEIIEINGLRVPLTDVTLFTNPANRPARAYRLRVGDTYTTTDDGFTGTSVLLQYVVPVNGSMKPAVAADLTGNTRLALRVIQKLTVSIGSARVAATQLEVVKA</sequence>
<accession>A0A1V4H923</accession>
<name>A0A1V4H923_9BACL</name>